<dbReference type="OrthoDB" id="159453at2"/>
<dbReference type="SUPFAM" id="SSF160631">
    <property type="entry name" value="SMI1/KNR4-like"/>
    <property type="match status" value="1"/>
</dbReference>
<dbReference type="Proteomes" id="UP000198242">
    <property type="component" value="Chromosome I"/>
</dbReference>
<dbReference type="InterPro" id="IPR018958">
    <property type="entry name" value="Knr4/Smi1-like_dom"/>
</dbReference>
<proteinExistence type="predicted"/>
<dbReference type="Pfam" id="PF09346">
    <property type="entry name" value="SMI1_KNR4"/>
    <property type="match status" value="1"/>
</dbReference>
<dbReference type="RefSeq" id="WP_089008604.1">
    <property type="nucleotide sequence ID" value="NZ_LT607411.1"/>
</dbReference>
<dbReference type="Gene3D" id="3.40.1580.10">
    <property type="entry name" value="SMI1/KNR4-like"/>
    <property type="match status" value="1"/>
</dbReference>
<evidence type="ECO:0000313" key="3">
    <source>
        <dbReference type="Proteomes" id="UP000198242"/>
    </source>
</evidence>
<organism evidence="2 3">
    <name type="scientific">Micromonospora viridifaciens</name>
    <dbReference type="NCBI Taxonomy" id="1881"/>
    <lineage>
        <taxon>Bacteria</taxon>
        <taxon>Bacillati</taxon>
        <taxon>Actinomycetota</taxon>
        <taxon>Actinomycetes</taxon>
        <taxon>Micromonosporales</taxon>
        <taxon>Micromonosporaceae</taxon>
        <taxon>Micromonospora</taxon>
    </lineage>
</organism>
<reference evidence="3" key="1">
    <citation type="submission" date="2016-06" db="EMBL/GenBank/DDBJ databases">
        <authorList>
            <person name="Varghese N."/>
            <person name="Submissions Spin"/>
        </authorList>
    </citation>
    <scope>NUCLEOTIDE SEQUENCE [LARGE SCALE GENOMIC DNA]</scope>
    <source>
        <strain evidence="3">DSM 43909</strain>
    </source>
</reference>
<dbReference type="AlphaFoldDB" id="A0A1C4Z8N0"/>
<gene>
    <name evidence="2" type="ORF">GA0074695_5234</name>
</gene>
<sequence>MTDYPALLARLARRAREDEPTLPLPDGLPAPLAPTRITETQQRLGFPLHPLLAAVYRDFANGGFGPDYQLLSLTDGPTSDQAVDCYIEARTKYAGTEWAWPEGVLPILTWGCGMYACVDCRSDEGTVLLFEPNPGDPDLAWWIDSPSLAEWFDHYINDTGWWIKAETGEDVDDMPAWPHARKRAATCPPNGG</sequence>
<keyword evidence="3" id="KW-1185">Reference proteome</keyword>
<name>A0A1C4Z8N0_MICVI</name>
<dbReference type="EMBL" id="LT607411">
    <property type="protein sequence ID" value="SCF29237.1"/>
    <property type="molecule type" value="Genomic_DNA"/>
</dbReference>
<evidence type="ECO:0000313" key="2">
    <source>
        <dbReference type="EMBL" id="SCF29237.1"/>
    </source>
</evidence>
<accession>A0A1C4Z8N0</accession>
<dbReference type="InterPro" id="IPR037883">
    <property type="entry name" value="Knr4/Smi1-like_sf"/>
</dbReference>
<protein>
    <submittedName>
        <fullName evidence="2">SMI1 / KNR4 family (SUKH-1)</fullName>
    </submittedName>
</protein>
<feature type="domain" description="Knr4/Smi1-like" evidence="1">
    <location>
        <begin position="32"/>
        <end position="152"/>
    </location>
</feature>
<evidence type="ECO:0000259" key="1">
    <source>
        <dbReference type="Pfam" id="PF09346"/>
    </source>
</evidence>